<dbReference type="PANTHER" id="PTHR21666:SF288">
    <property type="entry name" value="CELL DIVISION PROTEIN YTFB"/>
    <property type="match status" value="1"/>
</dbReference>
<keyword evidence="7" id="KW-0482">Metalloprotease</keyword>
<gene>
    <name evidence="11" type="ORF">SCD92_03240</name>
</gene>
<dbReference type="Proteomes" id="UP001273505">
    <property type="component" value="Unassembled WGS sequence"/>
</dbReference>
<accession>A0ABU4RUL3</accession>
<evidence type="ECO:0000259" key="10">
    <source>
        <dbReference type="Pfam" id="PF19425"/>
    </source>
</evidence>
<dbReference type="InterPro" id="IPR050570">
    <property type="entry name" value="Cell_wall_metabolism_enzyme"/>
</dbReference>
<proteinExistence type="predicted"/>
<comment type="cofactor">
    <cofactor evidence="1">
        <name>Zn(2+)</name>
        <dbReference type="ChEBI" id="CHEBI:29105"/>
    </cofactor>
</comment>
<dbReference type="RefSeq" id="WP_302722902.1">
    <property type="nucleotide sequence ID" value="NZ_JAULRU010000577.1"/>
</dbReference>
<comment type="caution">
    <text evidence="11">The sequence shown here is derived from an EMBL/GenBank/DDBJ whole genome shotgun (WGS) entry which is preliminary data.</text>
</comment>
<dbReference type="CDD" id="cd12797">
    <property type="entry name" value="M23_peptidase"/>
    <property type="match status" value="1"/>
</dbReference>
<keyword evidence="12" id="KW-1185">Reference proteome</keyword>
<evidence type="ECO:0000256" key="5">
    <source>
        <dbReference type="ARBA" id="ARBA00022801"/>
    </source>
</evidence>
<dbReference type="InterPro" id="IPR007340">
    <property type="entry name" value="LysM_Opacity-associatedA"/>
</dbReference>
<dbReference type="Pfam" id="PF04225">
    <property type="entry name" value="LysM_OapA"/>
    <property type="match status" value="1"/>
</dbReference>
<evidence type="ECO:0000256" key="2">
    <source>
        <dbReference type="ARBA" id="ARBA00004196"/>
    </source>
</evidence>
<dbReference type="InterPro" id="IPR045834">
    <property type="entry name" value="Csd3_N2"/>
</dbReference>
<feature type="domain" description="Opacity-associated protein A LysM-like" evidence="9">
    <location>
        <begin position="106"/>
        <end position="185"/>
    </location>
</feature>
<organism evidence="11 12">
    <name type="scientific">Gilvimarinus gilvus</name>
    <dbReference type="NCBI Taxonomy" id="3058038"/>
    <lineage>
        <taxon>Bacteria</taxon>
        <taxon>Pseudomonadati</taxon>
        <taxon>Pseudomonadota</taxon>
        <taxon>Gammaproteobacteria</taxon>
        <taxon>Cellvibrionales</taxon>
        <taxon>Cellvibrionaceae</taxon>
        <taxon>Gilvimarinus</taxon>
    </lineage>
</organism>
<reference evidence="11 12" key="1">
    <citation type="submission" date="2023-11" db="EMBL/GenBank/DDBJ databases">
        <title>Gilvimarinus fulvus sp. nov., isolated from the surface of Kelp.</title>
        <authorList>
            <person name="Sun Y.Y."/>
            <person name="Gong Y."/>
            <person name="Du Z.J."/>
        </authorList>
    </citation>
    <scope>NUCLEOTIDE SEQUENCE [LARGE SCALE GENOMIC DNA]</scope>
    <source>
        <strain evidence="11 12">SDUM040013</strain>
    </source>
</reference>
<keyword evidence="6" id="KW-0862">Zinc</keyword>
<dbReference type="Pfam" id="PF01551">
    <property type="entry name" value="Peptidase_M23"/>
    <property type="match status" value="1"/>
</dbReference>
<evidence type="ECO:0000256" key="1">
    <source>
        <dbReference type="ARBA" id="ARBA00001947"/>
    </source>
</evidence>
<sequence length="476" mass="52525">MQAPDKHQVKTSEVTNSSFPKGHILAAGALALGLIAWAASSPSKQSHPDTVAINLTPAPSVERADILPKSELNPAPLNTEANVLDIALAEKPSAKPVEPAMPTLEQRSFTVRSGDSLSTIFKRAGLSDRDVYELTHSCPEAKSLTRIMPGHKIVFYLDEAGALQKLSHITDRLNSTHFEKSEASYVSIKEIKQPEVRTAYKEATISSSLYMAAVGVSMPESLIMEMANVFGWDIDFALDLRKGDHFSVLYEEKFLDGEKIGHGAILAAEFTNQGDKFKAVRYTHANGEAHYYTPNGESMRKAFLLAPVDFRRISGNFNPKRLHPIFKTVRPHRGTDYAANRGTPVWASGDGRVTAAGYSKANGNYVFIQHGNNVVTKYLHLHKRFVKKGQRVKQKQSIGTVGSTGYATGPHLHYEFLLDGVHRNPRTIVQKLPKAKSINDGEMQDFLSQTQPLMASLEQRFNASRLAMGTTDRNIN</sequence>
<feature type="domain" description="M23ase beta-sheet core" evidence="8">
    <location>
        <begin position="331"/>
        <end position="425"/>
    </location>
</feature>
<dbReference type="EMBL" id="JAXAFO010000003">
    <property type="protein sequence ID" value="MDX6848359.1"/>
    <property type="molecule type" value="Genomic_DNA"/>
</dbReference>
<dbReference type="PANTHER" id="PTHR21666">
    <property type="entry name" value="PEPTIDASE-RELATED"/>
    <property type="match status" value="1"/>
</dbReference>
<evidence type="ECO:0000313" key="12">
    <source>
        <dbReference type="Proteomes" id="UP001273505"/>
    </source>
</evidence>
<evidence type="ECO:0000259" key="9">
    <source>
        <dbReference type="Pfam" id="PF04225"/>
    </source>
</evidence>
<evidence type="ECO:0000256" key="7">
    <source>
        <dbReference type="ARBA" id="ARBA00023049"/>
    </source>
</evidence>
<dbReference type="Pfam" id="PF19425">
    <property type="entry name" value="Csd3_N2"/>
    <property type="match status" value="1"/>
</dbReference>
<feature type="domain" description="Csd3-like second N-terminal" evidence="10">
    <location>
        <begin position="202"/>
        <end position="319"/>
    </location>
</feature>
<protein>
    <submittedName>
        <fullName evidence="11">Peptidoglycan DD-metalloendopeptidase family protein</fullName>
    </submittedName>
</protein>
<dbReference type="Gene3D" id="2.70.70.10">
    <property type="entry name" value="Glucose Permease (Domain IIA)"/>
    <property type="match status" value="1"/>
</dbReference>
<name>A0ABU4RUL3_9GAMM</name>
<evidence type="ECO:0000256" key="4">
    <source>
        <dbReference type="ARBA" id="ARBA00022723"/>
    </source>
</evidence>
<comment type="subcellular location">
    <subcellularLocation>
        <location evidence="2">Cell envelope</location>
    </subcellularLocation>
</comment>
<evidence type="ECO:0000259" key="8">
    <source>
        <dbReference type="Pfam" id="PF01551"/>
    </source>
</evidence>
<dbReference type="InterPro" id="IPR016047">
    <property type="entry name" value="M23ase_b-sheet_dom"/>
</dbReference>
<dbReference type="InterPro" id="IPR011055">
    <property type="entry name" value="Dup_hybrid_motif"/>
</dbReference>
<evidence type="ECO:0000256" key="3">
    <source>
        <dbReference type="ARBA" id="ARBA00022670"/>
    </source>
</evidence>
<keyword evidence="4" id="KW-0479">Metal-binding</keyword>
<evidence type="ECO:0000256" key="6">
    <source>
        <dbReference type="ARBA" id="ARBA00022833"/>
    </source>
</evidence>
<keyword evidence="3" id="KW-0645">Protease</keyword>
<dbReference type="Gene3D" id="3.10.450.350">
    <property type="match status" value="2"/>
</dbReference>
<keyword evidence="5" id="KW-0378">Hydrolase</keyword>
<evidence type="ECO:0000313" key="11">
    <source>
        <dbReference type="EMBL" id="MDX6848359.1"/>
    </source>
</evidence>
<dbReference type="SUPFAM" id="SSF51261">
    <property type="entry name" value="Duplicated hybrid motif"/>
    <property type="match status" value="1"/>
</dbReference>